<feature type="repeat" description="ARM" evidence="8">
    <location>
        <begin position="163"/>
        <end position="205"/>
    </location>
</feature>
<keyword evidence="2" id="KW-0813">Transport</keyword>
<evidence type="ECO:0000256" key="4">
    <source>
        <dbReference type="ARBA" id="ARBA00022927"/>
    </source>
</evidence>
<protein>
    <recommendedName>
        <fullName evidence="6">Importin subunit alpha-8</fullName>
    </recommendedName>
    <alternativeName>
        <fullName evidence="7">Karyopherin subunit alpha-7</fullName>
    </alternativeName>
</protein>
<dbReference type="Pfam" id="PF00514">
    <property type="entry name" value="Arm"/>
    <property type="match status" value="6"/>
</dbReference>
<proteinExistence type="inferred from homology"/>
<evidence type="ECO:0000313" key="9">
    <source>
        <dbReference type="Ensembl" id="ENSEASP00005032732.2"/>
    </source>
</evidence>
<comment type="function">
    <text evidence="5">Functions in nuclear protein import.</text>
</comment>
<dbReference type="SUPFAM" id="SSF48371">
    <property type="entry name" value="ARM repeat"/>
    <property type="match status" value="1"/>
</dbReference>
<keyword evidence="4" id="KW-0653">Protein transport</keyword>
<dbReference type="SMART" id="SM00185">
    <property type="entry name" value="ARM"/>
    <property type="match status" value="7"/>
</dbReference>
<keyword evidence="3" id="KW-0677">Repeat</keyword>
<name>A0A8C4MXV8_EQUAS</name>
<keyword evidence="10" id="KW-1185">Reference proteome</keyword>
<dbReference type="InterPro" id="IPR000225">
    <property type="entry name" value="Armadillo"/>
</dbReference>
<evidence type="ECO:0000256" key="5">
    <source>
        <dbReference type="ARBA" id="ARBA00053483"/>
    </source>
</evidence>
<dbReference type="InterPro" id="IPR016024">
    <property type="entry name" value="ARM-type_fold"/>
</dbReference>
<evidence type="ECO:0000256" key="1">
    <source>
        <dbReference type="ARBA" id="ARBA00010394"/>
    </source>
</evidence>
<dbReference type="Gene3D" id="1.25.10.10">
    <property type="entry name" value="Leucine-rich Repeat Variant"/>
    <property type="match status" value="1"/>
</dbReference>
<feature type="repeat" description="ARM" evidence="8">
    <location>
        <begin position="74"/>
        <end position="102"/>
    </location>
</feature>
<dbReference type="Ensembl" id="ENSEAST00005035672.2">
    <property type="protein sequence ID" value="ENSEASP00005032732.2"/>
    <property type="gene ID" value="ENSEASG00005022366.2"/>
</dbReference>
<evidence type="ECO:0000256" key="6">
    <source>
        <dbReference type="ARBA" id="ARBA00070894"/>
    </source>
</evidence>
<dbReference type="PANTHER" id="PTHR23316">
    <property type="entry name" value="IMPORTIN ALPHA"/>
    <property type="match status" value="1"/>
</dbReference>
<dbReference type="InterPro" id="IPR011989">
    <property type="entry name" value="ARM-like"/>
</dbReference>
<accession>A0A8C4MXV8</accession>
<dbReference type="GO" id="GO:0015031">
    <property type="term" value="P:protein transport"/>
    <property type="evidence" value="ECO:0007669"/>
    <property type="project" value="UniProtKB-KW"/>
</dbReference>
<sequence length="416" mass="45283">MLLIILQATQAARKLLSREKQPPIDNIIRAGLIPKFVSFLGRTDCSPIQFESTWALTNIASGTSEQTKAVVEGGAIPAFISLLASPHAHISEQAVWALGNIAGDGSVFRDLVIKYGAVDPLLALLAVPDMSSLACGYLRNLTWTLSNLCRNKNPAPPLDAVEQILPTLVRLLHHDDPEVLADTCWAISYLTDGPNERIEMVVKTGVVPQLVKLLGSTELPIVTPTQVVIDAGALAIFPSLLTNPKTNIQKEATWTMSNITAGRQDHIQQVVNHGLVPFLVGVLSKADFKTQKEAVWAVTNYTSGGTVEQIVYLVHCGIIEPLMNLLTAKDTKIILVILDAISNIFQAGEKLGETEKFSIMTEECGGLDKTEALQNHENESKYFSVEEEEDENVVPETTSEGYTFQVQDGPPGTFNF</sequence>
<evidence type="ECO:0000256" key="2">
    <source>
        <dbReference type="ARBA" id="ARBA00022448"/>
    </source>
</evidence>
<dbReference type="AlphaFoldDB" id="A0A8C4MXV8"/>
<reference evidence="9" key="2">
    <citation type="submission" date="2025-08" db="UniProtKB">
        <authorList>
            <consortium name="Ensembl"/>
        </authorList>
    </citation>
    <scope>IDENTIFICATION</scope>
</reference>
<evidence type="ECO:0000256" key="8">
    <source>
        <dbReference type="PROSITE-ProRule" id="PRU00259"/>
    </source>
</evidence>
<feature type="repeat" description="ARM" evidence="8">
    <location>
        <begin position="31"/>
        <end position="74"/>
    </location>
</feature>
<reference evidence="9" key="3">
    <citation type="submission" date="2025-09" db="UniProtKB">
        <authorList>
            <consortium name="Ensembl"/>
        </authorList>
    </citation>
    <scope>IDENTIFICATION</scope>
</reference>
<dbReference type="PROSITE" id="PS50176">
    <property type="entry name" value="ARM_REPEAT"/>
    <property type="match status" value="3"/>
</dbReference>
<evidence type="ECO:0000256" key="7">
    <source>
        <dbReference type="ARBA" id="ARBA00075595"/>
    </source>
</evidence>
<dbReference type="FunFam" id="1.25.10.10:FF:000009">
    <property type="entry name" value="Importin subunit alpha"/>
    <property type="match status" value="1"/>
</dbReference>
<dbReference type="Proteomes" id="UP000694387">
    <property type="component" value="Chromosome 12"/>
</dbReference>
<reference evidence="9 10" key="1">
    <citation type="journal article" date="2020" name="Nat. Commun.">
        <title>Donkey genomes provide new insights into domestication and selection for coat color.</title>
        <authorList>
            <person name="Wang"/>
            <person name="C."/>
            <person name="Li"/>
            <person name="H."/>
            <person name="Guo"/>
            <person name="Y."/>
            <person name="Huang"/>
            <person name="J."/>
            <person name="Sun"/>
            <person name="Y."/>
            <person name="Min"/>
            <person name="J."/>
            <person name="Wang"/>
            <person name="J."/>
            <person name="Fang"/>
            <person name="X."/>
            <person name="Zhao"/>
            <person name="Z."/>
            <person name="Wang"/>
            <person name="S."/>
            <person name="Zhang"/>
            <person name="Y."/>
            <person name="Liu"/>
            <person name="Q."/>
            <person name="Jiang"/>
            <person name="Q."/>
            <person name="Wang"/>
            <person name="X."/>
            <person name="Guo"/>
            <person name="Y."/>
            <person name="Yang"/>
            <person name="C."/>
            <person name="Wang"/>
            <person name="Y."/>
            <person name="Tian"/>
            <person name="F."/>
            <person name="Zhuang"/>
            <person name="G."/>
            <person name="Fan"/>
            <person name="Y."/>
            <person name="Gao"/>
            <person name="Q."/>
            <person name="Li"/>
            <person name="Y."/>
            <person name="Ju"/>
            <person name="Z."/>
            <person name="Li"/>
            <person name="J."/>
            <person name="Li"/>
            <person name="R."/>
            <person name="Hou"/>
            <person name="M."/>
            <person name="Yang"/>
            <person name="G."/>
            <person name="Liu"/>
            <person name="G."/>
            <person name="Liu"/>
            <person name="W."/>
            <person name="Guo"/>
            <person name="J."/>
            <person name="Pan"/>
            <person name="S."/>
            <person name="Fan"/>
            <person name="G."/>
            <person name="Zhang"/>
            <person name="W."/>
            <person name="Zhang"/>
            <person name="R."/>
            <person name="Yu"/>
            <person name="J."/>
            <person name="Zhang"/>
            <person name="X."/>
            <person name="Yin"/>
            <person name="Q."/>
            <person name="Ji"/>
            <person name="C."/>
            <person name="Jin"/>
            <person name="Y."/>
            <person name="Yue"/>
            <person name="G."/>
            <person name="Liu"/>
            <person name="M."/>
            <person name="Xu"/>
            <person name="J."/>
            <person name="Liu"/>
            <person name="S."/>
            <person name="Jordana"/>
            <person name="J."/>
            <person name="Noce"/>
            <person name="A."/>
            <person name="Amills"/>
            <person name="M."/>
            <person name="Wu"/>
            <person name="D.D."/>
            <person name="Li"/>
            <person name="S."/>
            <person name="Zhou"/>
            <person name="X. and Zhong"/>
            <person name="J."/>
        </authorList>
    </citation>
    <scope>NUCLEOTIDE SEQUENCE [LARGE SCALE GENOMIC DNA]</scope>
</reference>
<comment type="similarity">
    <text evidence="1">Belongs to the importin alpha family.</text>
</comment>
<organism evidence="9 10">
    <name type="scientific">Equus asinus</name>
    <name type="common">Donkey</name>
    <name type="synonym">Equus africanus asinus</name>
    <dbReference type="NCBI Taxonomy" id="9793"/>
    <lineage>
        <taxon>Eukaryota</taxon>
        <taxon>Metazoa</taxon>
        <taxon>Chordata</taxon>
        <taxon>Craniata</taxon>
        <taxon>Vertebrata</taxon>
        <taxon>Euteleostomi</taxon>
        <taxon>Mammalia</taxon>
        <taxon>Eutheria</taxon>
        <taxon>Laurasiatheria</taxon>
        <taxon>Perissodactyla</taxon>
        <taxon>Equidae</taxon>
        <taxon>Equus</taxon>
    </lineage>
</organism>
<evidence type="ECO:0000256" key="3">
    <source>
        <dbReference type="ARBA" id="ARBA00022737"/>
    </source>
</evidence>
<dbReference type="GeneTree" id="ENSGT01050000244891"/>
<dbReference type="GO" id="GO:0005634">
    <property type="term" value="C:nucleus"/>
    <property type="evidence" value="ECO:0007669"/>
    <property type="project" value="UniProtKB-ARBA"/>
</dbReference>
<evidence type="ECO:0000313" key="10">
    <source>
        <dbReference type="Proteomes" id="UP000694387"/>
    </source>
</evidence>